<reference evidence="1 2" key="1">
    <citation type="submission" date="2018-03" db="EMBL/GenBank/DDBJ databases">
        <title>Genomic Encyclopedia of Archaeal and Bacterial Type Strains, Phase II (KMG-II): from individual species to whole genera.</title>
        <authorList>
            <person name="Goeker M."/>
        </authorList>
    </citation>
    <scope>NUCLEOTIDE SEQUENCE [LARGE SCALE GENOMIC DNA]</scope>
    <source>
        <strain evidence="1 2">DSM 28354</strain>
    </source>
</reference>
<organism evidence="1 2">
    <name type="scientific">Spirosoma oryzae</name>
    <dbReference type="NCBI Taxonomy" id="1469603"/>
    <lineage>
        <taxon>Bacteria</taxon>
        <taxon>Pseudomonadati</taxon>
        <taxon>Bacteroidota</taxon>
        <taxon>Cytophagia</taxon>
        <taxon>Cytophagales</taxon>
        <taxon>Cytophagaceae</taxon>
        <taxon>Spirosoma</taxon>
    </lineage>
</organism>
<dbReference type="PANTHER" id="PTHR47197:SF3">
    <property type="entry name" value="DIHYDRO-HEME D1 DEHYDROGENASE"/>
    <property type="match status" value="1"/>
</dbReference>
<dbReference type="InterPro" id="IPR051200">
    <property type="entry name" value="Host-pathogen_enzymatic-act"/>
</dbReference>
<keyword evidence="2" id="KW-1185">Reference proteome</keyword>
<dbReference type="RefSeq" id="WP_106139115.1">
    <property type="nucleotide sequence ID" value="NZ_PVTE01000015.1"/>
</dbReference>
<dbReference type="InterPro" id="IPR015943">
    <property type="entry name" value="WD40/YVTN_repeat-like_dom_sf"/>
</dbReference>
<evidence type="ECO:0000313" key="2">
    <source>
        <dbReference type="Proteomes" id="UP000238375"/>
    </source>
</evidence>
<dbReference type="EMBL" id="PVTE01000015">
    <property type="protein sequence ID" value="PRY34973.1"/>
    <property type="molecule type" value="Genomic_DNA"/>
</dbReference>
<dbReference type="InterPro" id="IPR011964">
    <property type="entry name" value="YVTN_b-propeller_repeat"/>
</dbReference>
<name>A0A2T0SNN3_9BACT</name>
<sequence length="481" mass="51557">MRYFILLLVTSLLTGCDHKLDPTLPGDTNPVMISSLDRVYTADQSSNTVSVIDPSTDKLLGQIKFGTGRPDHLSPLYNHEVNVHGLGVSPDNRYLAVVSTLTNSVSFVDLMTNLVSMKTYVGRNPHEGFFSPDGKQYWLAVRGENYVSVIDMSTQQEIRRVVTANGPSMVVFRPDGLVAFVNHSFTAEIDVIDTKTYQVIKRVPVVSPFSPNLAATFDGNQVWFTHKDVGKVSVLNARTYEIEGVIDTGPGTNHVNFAGPDGGTRYSGSAAGAFAYVTVGGENAVKVYSRDRQLVSTIPTGPNPHGVWPSGDGSKVYVGLENGDAVDVIDTKTNTKRTEIASGQAPQALIYVVKAVPPPATGLTNLVPLASGPPLNVRLSPVGTPPVPGVGGGVTLRTIDGVDEAILMLKKLAPTTTYTLYLSDQKTVAVNPEAVLSFTTDDQGAVETYAYYQIKLRLTGRYMLVLQGDKNPAAAVVLSTP</sequence>
<evidence type="ECO:0000313" key="1">
    <source>
        <dbReference type="EMBL" id="PRY34973.1"/>
    </source>
</evidence>
<dbReference type="OrthoDB" id="9803927at2"/>
<dbReference type="PANTHER" id="PTHR47197">
    <property type="entry name" value="PROTEIN NIRF"/>
    <property type="match status" value="1"/>
</dbReference>
<dbReference type="InterPro" id="IPR011045">
    <property type="entry name" value="N2O_reductase_N"/>
</dbReference>
<dbReference type="PROSITE" id="PS51257">
    <property type="entry name" value="PROKAR_LIPOPROTEIN"/>
    <property type="match status" value="1"/>
</dbReference>
<dbReference type="AlphaFoldDB" id="A0A2T0SNN3"/>
<comment type="caution">
    <text evidence="1">The sequence shown here is derived from an EMBL/GenBank/DDBJ whole genome shotgun (WGS) entry which is preliminary data.</text>
</comment>
<dbReference type="NCBIfam" id="TIGR02276">
    <property type="entry name" value="beta_rpt_yvtn"/>
    <property type="match status" value="1"/>
</dbReference>
<gene>
    <name evidence="1" type="ORF">CLV58_11556</name>
</gene>
<dbReference type="SUPFAM" id="SSF50974">
    <property type="entry name" value="Nitrous oxide reductase, N-terminal domain"/>
    <property type="match status" value="1"/>
</dbReference>
<accession>A0A2T0SNN3</accession>
<dbReference type="Gene3D" id="2.130.10.10">
    <property type="entry name" value="YVTN repeat-like/Quinoprotein amine dehydrogenase"/>
    <property type="match status" value="2"/>
</dbReference>
<dbReference type="Proteomes" id="UP000238375">
    <property type="component" value="Unassembled WGS sequence"/>
</dbReference>
<proteinExistence type="predicted"/>
<protein>
    <submittedName>
        <fullName evidence="1">YVTN family beta-propeller protein</fullName>
    </submittedName>
</protein>